<evidence type="ECO:0000256" key="6">
    <source>
        <dbReference type="ARBA" id="ARBA00023136"/>
    </source>
</evidence>
<reference evidence="8" key="2">
    <citation type="submission" date="2025-09" db="UniProtKB">
        <authorList>
            <consortium name="Ensembl"/>
        </authorList>
    </citation>
    <scope>IDENTIFICATION</scope>
</reference>
<dbReference type="Pfam" id="PF05640">
    <property type="entry name" value="NKAIN"/>
    <property type="match status" value="1"/>
</dbReference>
<dbReference type="GO" id="GO:0002028">
    <property type="term" value="P:regulation of sodium ion transport"/>
    <property type="evidence" value="ECO:0007669"/>
    <property type="project" value="UniProtKB-UniRule"/>
</dbReference>
<comment type="subcellular location">
    <subcellularLocation>
        <location evidence="1 7">Cell membrane</location>
        <topology evidence="1 7">Multi-pass membrane protein</topology>
    </subcellularLocation>
</comment>
<organism evidence="8 9">
    <name type="scientific">Laticauda laticaudata</name>
    <name type="common">Blue-ringed sea krait</name>
    <name type="synonym">Blue-lipped sea krait</name>
    <dbReference type="NCBI Taxonomy" id="8630"/>
    <lineage>
        <taxon>Eukaryota</taxon>
        <taxon>Metazoa</taxon>
        <taxon>Chordata</taxon>
        <taxon>Craniata</taxon>
        <taxon>Vertebrata</taxon>
        <taxon>Euteleostomi</taxon>
        <taxon>Lepidosauria</taxon>
        <taxon>Squamata</taxon>
        <taxon>Bifurcata</taxon>
        <taxon>Unidentata</taxon>
        <taxon>Episquamata</taxon>
        <taxon>Toxicofera</taxon>
        <taxon>Serpentes</taxon>
        <taxon>Colubroidea</taxon>
        <taxon>Elapidae</taxon>
        <taxon>Laticaudinae</taxon>
        <taxon>Laticauda</taxon>
    </lineage>
</organism>
<keyword evidence="5 7" id="KW-1133">Transmembrane helix</keyword>
<reference evidence="8" key="1">
    <citation type="submission" date="2025-08" db="UniProtKB">
        <authorList>
            <consortium name="Ensembl"/>
        </authorList>
    </citation>
    <scope>IDENTIFICATION</scope>
</reference>
<evidence type="ECO:0000256" key="7">
    <source>
        <dbReference type="RuleBase" id="RU368041"/>
    </source>
</evidence>
<evidence type="ECO:0000313" key="8">
    <source>
        <dbReference type="Ensembl" id="ENSLLTP00000014111.1"/>
    </source>
</evidence>
<feature type="transmembrane region" description="Helical" evidence="7">
    <location>
        <begin position="53"/>
        <end position="74"/>
    </location>
</feature>
<keyword evidence="6 7" id="KW-0472">Membrane</keyword>
<evidence type="ECO:0000256" key="2">
    <source>
        <dbReference type="ARBA" id="ARBA00006364"/>
    </source>
</evidence>
<dbReference type="GO" id="GO:0005886">
    <property type="term" value="C:plasma membrane"/>
    <property type="evidence" value="ECO:0007669"/>
    <property type="project" value="UniProtKB-SubCell"/>
</dbReference>
<proteinExistence type="inferred from homology"/>
<name>A0A8C5S8F5_LATLA</name>
<sequence length="173" mass="19983">MTKQSWEWDNLPQPTCCSQLILTNLLQDNLLWPTWNRLVVKGNRLVVSGMLPVVYAIWMAIWVTWNIFIICFYLEIGSLLKDKDTHDWHQRSGQPFVYLGDQLCIGILFHRDHAHHRADSDDAGGISVHLLTLSVSLGEDNNFDFIGGFDLFLLYHVNEKPSNLLFKQIYLPA</sequence>
<protein>
    <recommendedName>
        <fullName evidence="7">Sodium/potassium-transporting ATPase subunit beta-1-interacting protein</fullName>
        <shortName evidence="7">Na(+)/K(+)-transporting ATPase subunit beta-1-interacting protein</shortName>
    </recommendedName>
</protein>
<comment type="caution">
    <text evidence="7">Lacks conserved residue(s) required for the propagation of feature annotation.</text>
</comment>
<accession>A0A8C5S8F5</accession>
<evidence type="ECO:0000256" key="1">
    <source>
        <dbReference type="ARBA" id="ARBA00004651"/>
    </source>
</evidence>
<evidence type="ECO:0000256" key="5">
    <source>
        <dbReference type="ARBA" id="ARBA00022989"/>
    </source>
</evidence>
<evidence type="ECO:0000313" key="9">
    <source>
        <dbReference type="Proteomes" id="UP000694406"/>
    </source>
</evidence>
<dbReference type="Ensembl" id="ENSLLTT00000014666.1">
    <property type="protein sequence ID" value="ENSLLTP00000014111.1"/>
    <property type="gene ID" value="ENSLLTG00000010804.1"/>
</dbReference>
<keyword evidence="3 7" id="KW-1003">Cell membrane</keyword>
<dbReference type="InterPro" id="IPR008516">
    <property type="entry name" value="Na/K-Atpase_Interacting"/>
</dbReference>
<dbReference type="PANTHER" id="PTHR13084:SF5">
    <property type="entry name" value="SODIUM_POTASSIUM-TRANSPORTING ATPASE SUBUNIT BETA-1-INTERACTING PROTEIN 4"/>
    <property type="match status" value="1"/>
</dbReference>
<keyword evidence="9" id="KW-1185">Reference proteome</keyword>
<evidence type="ECO:0000256" key="3">
    <source>
        <dbReference type="ARBA" id="ARBA00022475"/>
    </source>
</evidence>
<evidence type="ECO:0000256" key="4">
    <source>
        <dbReference type="ARBA" id="ARBA00022692"/>
    </source>
</evidence>
<comment type="similarity">
    <text evidence="2 7">Belongs to the NKAIN family.</text>
</comment>
<keyword evidence="4 7" id="KW-0812">Transmembrane</keyword>
<dbReference type="AlphaFoldDB" id="A0A8C5S8F5"/>
<dbReference type="PANTHER" id="PTHR13084">
    <property type="entry name" value="T-CELL LYMPHOMA BREAKPOINT-ASSOCIATED TARGET 1-RELATED"/>
    <property type="match status" value="1"/>
</dbReference>
<dbReference type="Proteomes" id="UP000694406">
    <property type="component" value="Unplaced"/>
</dbReference>